<proteinExistence type="predicted"/>
<feature type="region of interest" description="Disordered" evidence="1">
    <location>
        <begin position="130"/>
        <end position="153"/>
    </location>
</feature>
<protein>
    <submittedName>
        <fullName evidence="2">Uncharacterized protein</fullName>
    </submittedName>
</protein>
<evidence type="ECO:0000313" key="2">
    <source>
        <dbReference type="EMBL" id="KAK6347633.1"/>
    </source>
</evidence>
<sequence length="153" mass="17445">MPNRATLTRAQRVNVNRRAYVRPQFARVVVPHTHSVVYSICGHQNHKYIFDAGSEGDGNCYCRRIDPAKLYEDHKDKIRCRISQRTIHGRCPGCNQQTEALLERLRLEEAKEHDQALAARAKANKGDFGWESLTEDWTPVEDKKGNGASEQNA</sequence>
<name>A0AAN8RJF0_9PEZI</name>
<accession>A0AAN8RJF0</accession>
<dbReference type="AlphaFoldDB" id="A0AAN8RJF0"/>
<keyword evidence="3" id="KW-1185">Reference proteome</keyword>
<comment type="caution">
    <text evidence="2">The sequence shown here is derived from an EMBL/GenBank/DDBJ whole genome shotgun (WGS) entry which is preliminary data.</text>
</comment>
<reference evidence="2 3" key="1">
    <citation type="submission" date="2019-10" db="EMBL/GenBank/DDBJ databases">
        <authorList>
            <person name="Palmer J.M."/>
        </authorList>
    </citation>
    <scope>NUCLEOTIDE SEQUENCE [LARGE SCALE GENOMIC DNA]</scope>
    <source>
        <strain evidence="2 3">TWF718</strain>
    </source>
</reference>
<evidence type="ECO:0000256" key="1">
    <source>
        <dbReference type="SAM" id="MobiDB-lite"/>
    </source>
</evidence>
<organism evidence="2 3">
    <name type="scientific">Orbilia javanica</name>
    <dbReference type="NCBI Taxonomy" id="47235"/>
    <lineage>
        <taxon>Eukaryota</taxon>
        <taxon>Fungi</taxon>
        <taxon>Dikarya</taxon>
        <taxon>Ascomycota</taxon>
        <taxon>Pezizomycotina</taxon>
        <taxon>Orbiliomycetes</taxon>
        <taxon>Orbiliales</taxon>
        <taxon>Orbiliaceae</taxon>
        <taxon>Orbilia</taxon>
    </lineage>
</organism>
<evidence type="ECO:0000313" key="3">
    <source>
        <dbReference type="Proteomes" id="UP001313282"/>
    </source>
</evidence>
<dbReference type="EMBL" id="JAVHNR010000003">
    <property type="protein sequence ID" value="KAK6347633.1"/>
    <property type="molecule type" value="Genomic_DNA"/>
</dbReference>
<dbReference type="Proteomes" id="UP001313282">
    <property type="component" value="Unassembled WGS sequence"/>
</dbReference>
<gene>
    <name evidence="2" type="ORF">TWF718_005472</name>
</gene>